<dbReference type="AlphaFoldDB" id="A0A2G1QSJ6"/>
<evidence type="ECO:0000256" key="1">
    <source>
        <dbReference type="SAM" id="Phobius"/>
    </source>
</evidence>
<dbReference type="Proteomes" id="UP000221168">
    <property type="component" value="Unassembled WGS sequence"/>
</dbReference>
<reference evidence="3 4" key="1">
    <citation type="submission" date="2017-10" db="EMBL/GenBank/DDBJ databases">
        <title>Sedimentibacterium mangrovi gen. nov., sp. nov., a novel member of family Phyllobacteriacea isolated from mangrove sediment.</title>
        <authorList>
            <person name="Liao H."/>
            <person name="Tian Y."/>
        </authorList>
    </citation>
    <scope>NUCLEOTIDE SEQUENCE [LARGE SCALE GENOMIC DNA]</scope>
    <source>
        <strain evidence="3 4">X9-2-2</strain>
    </source>
</reference>
<name>A0A2G1QSJ6_9HYPH</name>
<dbReference type="OrthoDB" id="197461at2"/>
<comment type="caution">
    <text evidence="3">The sequence shown here is derived from an EMBL/GenBank/DDBJ whole genome shotgun (WGS) entry which is preliminary data.</text>
</comment>
<keyword evidence="1" id="KW-0472">Membrane</keyword>
<dbReference type="InterPro" id="IPR018638">
    <property type="entry name" value="DUF2061_membrane"/>
</dbReference>
<dbReference type="Pfam" id="PF09834">
    <property type="entry name" value="DUF2061"/>
    <property type="match status" value="1"/>
</dbReference>
<feature type="domain" description="DUF2061" evidence="2">
    <location>
        <begin position="8"/>
        <end position="58"/>
    </location>
</feature>
<keyword evidence="4" id="KW-1185">Reference proteome</keyword>
<evidence type="ECO:0000313" key="3">
    <source>
        <dbReference type="EMBL" id="PHP68451.1"/>
    </source>
</evidence>
<dbReference type="EMBL" id="PDVP01000001">
    <property type="protein sequence ID" value="PHP68451.1"/>
    <property type="molecule type" value="Genomic_DNA"/>
</dbReference>
<evidence type="ECO:0000259" key="2">
    <source>
        <dbReference type="Pfam" id="PF09834"/>
    </source>
</evidence>
<gene>
    <name evidence="3" type="ORF">CSC94_00105</name>
</gene>
<keyword evidence="1" id="KW-1133">Transmembrane helix</keyword>
<sequence length="77" mass="8633">MESRTRTVAKAITWQLLGLCTMSLLAWFQTGSVTGAFSFALSAALVGFVMFFVHERIWGFVSWGRRHLPQLRNGARG</sequence>
<feature type="transmembrane region" description="Helical" evidence="1">
    <location>
        <begin position="35"/>
        <end position="53"/>
    </location>
</feature>
<protein>
    <recommendedName>
        <fullName evidence="2">DUF2061 domain-containing protein</fullName>
    </recommendedName>
</protein>
<organism evidence="3 4">
    <name type="scientific">Zhengella mangrovi</name>
    <dbReference type="NCBI Taxonomy" id="1982044"/>
    <lineage>
        <taxon>Bacteria</taxon>
        <taxon>Pseudomonadati</taxon>
        <taxon>Pseudomonadota</taxon>
        <taxon>Alphaproteobacteria</taxon>
        <taxon>Hyphomicrobiales</taxon>
        <taxon>Notoacmeibacteraceae</taxon>
        <taxon>Zhengella</taxon>
    </lineage>
</organism>
<feature type="transmembrane region" description="Helical" evidence="1">
    <location>
        <begin position="12"/>
        <end position="29"/>
    </location>
</feature>
<proteinExistence type="predicted"/>
<evidence type="ECO:0000313" key="4">
    <source>
        <dbReference type="Proteomes" id="UP000221168"/>
    </source>
</evidence>
<accession>A0A2G1QSJ6</accession>
<dbReference type="RefSeq" id="WP_099302497.1">
    <property type="nucleotide sequence ID" value="NZ_PDVP01000001.1"/>
</dbReference>
<keyword evidence="1" id="KW-0812">Transmembrane</keyword>